<keyword evidence="2" id="KW-1185">Reference proteome</keyword>
<evidence type="ECO:0000313" key="2">
    <source>
        <dbReference type="Proteomes" id="UP000078540"/>
    </source>
</evidence>
<sequence length="29" mass="3265">MARPCDHPQMRANVFYSRCGKDLNGAVAR</sequence>
<organism evidence="1 2">
    <name type="scientific">Atta colombica</name>
    <dbReference type="NCBI Taxonomy" id="520822"/>
    <lineage>
        <taxon>Eukaryota</taxon>
        <taxon>Metazoa</taxon>
        <taxon>Ecdysozoa</taxon>
        <taxon>Arthropoda</taxon>
        <taxon>Hexapoda</taxon>
        <taxon>Insecta</taxon>
        <taxon>Pterygota</taxon>
        <taxon>Neoptera</taxon>
        <taxon>Endopterygota</taxon>
        <taxon>Hymenoptera</taxon>
        <taxon>Apocrita</taxon>
        <taxon>Aculeata</taxon>
        <taxon>Formicoidea</taxon>
        <taxon>Formicidae</taxon>
        <taxon>Myrmicinae</taxon>
        <taxon>Atta</taxon>
    </lineage>
</organism>
<dbReference type="Proteomes" id="UP000078540">
    <property type="component" value="Unassembled WGS sequence"/>
</dbReference>
<gene>
    <name evidence="1" type="ORF">ALC53_12541</name>
</gene>
<proteinExistence type="predicted"/>
<dbReference type="AlphaFoldDB" id="A0A151HZ59"/>
<protein>
    <submittedName>
        <fullName evidence="1">Uncharacterized protein</fullName>
    </submittedName>
</protein>
<evidence type="ECO:0000313" key="1">
    <source>
        <dbReference type="EMBL" id="KYM77041.1"/>
    </source>
</evidence>
<accession>A0A151HZ59</accession>
<dbReference type="EMBL" id="KQ976710">
    <property type="protein sequence ID" value="KYM77041.1"/>
    <property type="molecule type" value="Genomic_DNA"/>
</dbReference>
<name>A0A151HZ59_9HYME</name>
<reference evidence="1 2" key="1">
    <citation type="submission" date="2015-09" db="EMBL/GenBank/DDBJ databases">
        <title>Atta colombica WGS genome.</title>
        <authorList>
            <person name="Nygaard S."/>
            <person name="Hu H."/>
            <person name="Boomsma J."/>
            <person name="Zhang G."/>
        </authorList>
    </citation>
    <scope>NUCLEOTIDE SEQUENCE [LARGE SCALE GENOMIC DNA]</scope>
    <source>
        <strain evidence="1">Treedump-2</strain>
        <tissue evidence="1">Whole body</tissue>
    </source>
</reference>